<reference evidence="2" key="1">
    <citation type="submission" date="2022-11" db="UniProtKB">
        <authorList>
            <consortium name="WormBaseParasite"/>
        </authorList>
    </citation>
    <scope>IDENTIFICATION</scope>
</reference>
<accession>A0A914P785</accession>
<organism evidence="1 2">
    <name type="scientific">Panagrolaimus davidi</name>
    <dbReference type="NCBI Taxonomy" id="227884"/>
    <lineage>
        <taxon>Eukaryota</taxon>
        <taxon>Metazoa</taxon>
        <taxon>Ecdysozoa</taxon>
        <taxon>Nematoda</taxon>
        <taxon>Chromadorea</taxon>
        <taxon>Rhabditida</taxon>
        <taxon>Tylenchina</taxon>
        <taxon>Panagrolaimomorpha</taxon>
        <taxon>Panagrolaimoidea</taxon>
        <taxon>Panagrolaimidae</taxon>
        <taxon>Panagrolaimus</taxon>
    </lineage>
</organism>
<keyword evidence="1" id="KW-1185">Reference proteome</keyword>
<protein>
    <submittedName>
        <fullName evidence="2">Uncharacterized protein</fullName>
    </submittedName>
</protein>
<evidence type="ECO:0000313" key="1">
    <source>
        <dbReference type="Proteomes" id="UP000887578"/>
    </source>
</evidence>
<dbReference type="Proteomes" id="UP000887578">
    <property type="component" value="Unplaced"/>
</dbReference>
<dbReference type="WBParaSite" id="PDA_v2.g1383.t1">
    <property type="protein sequence ID" value="PDA_v2.g1383.t1"/>
    <property type="gene ID" value="PDA_v2.g1383"/>
</dbReference>
<sequence>MNLSVASFKKKRSFRPRNREVIDAAVVDLDGIETNLSDLSRAELNRLLLVNRQRLGNFPNVPEITSNHIVVTLEAIIMKAFRECKFALFTAILASYLLTRNSLVKSFMPPMGIQFRKNDIKSTKLKLNDTFVRVFKYYALYFGGCVFDGETQLQWLENLRGRFNAKVDHMRSKDSDVSSYITFPDHLAPFNDDNAF</sequence>
<evidence type="ECO:0000313" key="2">
    <source>
        <dbReference type="WBParaSite" id="PDA_v2.g1383.t1"/>
    </source>
</evidence>
<proteinExistence type="predicted"/>
<dbReference type="AlphaFoldDB" id="A0A914P785"/>
<name>A0A914P785_9BILA</name>